<dbReference type="Pfam" id="PF13365">
    <property type="entry name" value="Trypsin_2"/>
    <property type="match status" value="1"/>
</dbReference>
<evidence type="ECO:0000256" key="6">
    <source>
        <dbReference type="ARBA" id="ARBA00023140"/>
    </source>
</evidence>
<dbReference type="AlphaFoldDB" id="A0A8B7G6Z5"/>
<evidence type="ECO:0000313" key="10">
    <source>
        <dbReference type="Ensembl" id="ENSMICP00000050364.1"/>
    </source>
</evidence>
<keyword evidence="3 9" id="KW-0645">Protease</keyword>
<keyword evidence="6 9" id="KW-0576">Peroxisome</keyword>
<sequence length="566" mass="58523">MGRQWGPAMRAAEQTGCVVSASRAGQPEAGSWSCSGVILSRSPGLVLCHGGIVAPFLRAGSGALTAAGAAYLPGDSCSDDLRLHVQWGPTAASPAGRSERGLPGLCTPQCAGLELGPPARPRGRPLQPPRPAELVLLLSCPAFRAHFARLFGGAAAEQWRFASAAPDDEVSEDEEEDQLRALGWFALLRVRPGREAAAEERGPAVAVAPFGAVPKGSPLLACGSPFGAFCPDIFLNTLSRGVLSNAAGPLLLTDARCLPGTEGGGVFTGRPAGALVALVAAPLCWKAREWVGLTLLCAAAPLLRAARAALGSLHAGAAALAALLPPEVGAPWGLPLRDPGPLWAAAAVLVECGTVWGSGVAVAPRLVVTCRHVAPREAARVLVRSATPKNVVIWGHVVFATQETSPYDIAVVSLEEDLDDVPMPVSAEHFHEGEAVSVVGFGVFGQSCGPSVTSGILSAVVRVDDTPVMLQTTCAVHGGSSGGPLFSAHSGDLLGIVASNTRDNNTGATYPHLNFSIPITVLQQALQRYSETGELGGLRQLDHAAEPVRVVWRLQRPLGKTPRSKL</sequence>
<dbReference type="Proteomes" id="UP000694394">
    <property type="component" value="Chromosome 15"/>
</dbReference>
<dbReference type="InterPro" id="IPR009003">
    <property type="entry name" value="Peptidase_S1_PA"/>
</dbReference>
<evidence type="ECO:0000256" key="3">
    <source>
        <dbReference type="ARBA" id="ARBA00022670"/>
    </source>
</evidence>
<evidence type="ECO:0000256" key="1">
    <source>
        <dbReference type="ARBA" id="ARBA00004275"/>
    </source>
</evidence>
<comment type="subcellular location">
    <subcellularLocation>
        <location evidence="1 9">Peroxisome</location>
    </subcellularLocation>
</comment>
<reference evidence="10" key="2">
    <citation type="submission" date="2025-08" db="UniProtKB">
        <authorList>
            <consortium name="Ensembl"/>
        </authorList>
    </citation>
    <scope>IDENTIFICATION</scope>
</reference>
<comment type="function">
    <text evidence="7 9">Peroxisomal protease that mediates both the removal of the leader peptide from proteins containing a PTS2 target sequence and processes several PTS1-containing proteins. Catalyzes the processing of PTS1-proteins involved in the peroxisomal beta-oxidation of fatty acids.</text>
</comment>
<dbReference type="CTD" id="219743"/>
<dbReference type="GeneTree" id="ENSGT00390000014627"/>
<accession>A0A8B7G6Z5</accession>
<dbReference type="GO" id="GO:0004252">
    <property type="term" value="F:serine-type endopeptidase activity"/>
    <property type="evidence" value="ECO:0007669"/>
    <property type="project" value="Ensembl"/>
</dbReference>
<dbReference type="InterPro" id="IPR039245">
    <property type="entry name" value="TYSND1/DEG15"/>
</dbReference>
<evidence type="ECO:0000313" key="11">
    <source>
        <dbReference type="Proteomes" id="UP000694394"/>
    </source>
</evidence>
<organism evidence="10 11">
    <name type="scientific">Microcebus murinus</name>
    <name type="common">Gray mouse lemur</name>
    <name type="synonym">Lemur murinus</name>
    <dbReference type="NCBI Taxonomy" id="30608"/>
    <lineage>
        <taxon>Eukaryota</taxon>
        <taxon>Metazoa</taxon>
        <taxon>Chordata</taxon>
        <taxon>Craniata</taxon>
        <taxon>Vertebrata</taxon>
        <taxon>Euteleostomi</taxon>
        <taxon>Mammalia</taxon>
        <taxon>Eutheria</taxon>
        <taxon>Euarchontoglires</taxon>
        <taxon>Primates</taxon>
        <taxon>Strepsirrhini</taxon>
        <taxon>Lemuriformes</taxon>
        <taxon>Cheirogaleidae</taxon>
        <taxon>Microcebus</taxon>
    </lineage>
</organism>
<dbReference type="GeneID" id="105870199"/>
<dbReference type="SUPFAM" id="SSF50494">
    <property type="entry name" value="Trypsin-like serine proteases"/>
    <property type="match status" value="2"/>
</dbReference>
<name>A0A8B7G6Z5_MICMU</name>
<dbReference type="EC" id="3.4.21.-" evidence="9"/>
<dbReference type="EMBL" id="ABDC03018936">
    <property type="status" value="NOT_ANNOTATED_CDS"/>
    <property type="molecule type" value="Genomic_DNA"/>
</dbReference>
<keyword evidence="4 9" id="KW-0378">Hydrolase</keyword>
<dbReference type="GO" id="GO:0005782">
    <property type="term" value="C:peroxisomal matrix"/>
    <property type="evidence" value="ECO:0007669"/>
    <property type="project" value="UniProtKB-ARBA"/>
</dbReference>
<comment type="PTM">
    <text evidence="9">The full-lengh TYSND1 is the active the proteolytic processing of PTS1- and PTS2-proteins and in self-cleavage, and intermolecular self-cleavage of TYSND1 down-regulates its protease activity.</text>
</comment>
<evidence type="ECO:0000256" key="4">
    <source>
        <dbReference type="ARBA" id="ARBA00022801"/>
    </source>
</evidence>
<dbReference type="GO" id="GO:0016485">
    <property type="term" value="P:protein processing"/>
    <property type="evidence" value="ECO:0007669"/>
    <property type="project" value="Ensembl"/>
</dbReference>
<dbReference type="PANTHER" id="PTHR21004">
    <property type="entry name" value="SERINE PROTEASE-RELATED"/>
    <property type="match status" value="1"/>
</dbReference>
<protein>
    <recommendedName>
        <fullName evidence="8 9">Peroxisomal leader peptide-processing protease</fullName>
        <ecNumber evidence="9">3.4.21.-</ecNumber>
    </recommendedName>
</protein>
<evidence type="ECO:0000256" key="2">
    <source>
        <dbReference type="ARBA" id="ARBA00008764"/>
    </source>
</evidence>
<evidence type="ECO:0000256" key="7">
    <source>
        <dbReference type="ARBA" id="ARBA00060175"/>
    </source>
</evidence>
<reference evidence="10" key="1">
    <citation type="submission" date="2016-12" db="EMBL/GenBank/DDBJ databases">
        <title>Mouse lemur reference genome and diversity panel.</title>
        <authorList>
            <person name="Harris R."/>
            <person name="Larsen P."/>
            <person name="Liu Y."/>
            <person name="Hughes D.S."/>
            <person name="Murali S."/>
            <person name="Raveendran M."/>
            <person name="Korchina V."/>
            <person name="Wang M."/>
            <person name="Jhangiani S."/>
            <person name="Bandaranaike D."/>
            <person name="Bellair M."/>
            <person name="Blankenburg K."/>
            <person name="Chao H."/>
            <person name="Dahdouli M."/>
            <person name="Dinh H."/>
            <person name="Doddapaneni H."/>
            <person name="English A."/>
            <person name="Firestine M."/>
            <person name="Gnanaolivu R."/>
            <person name="Gross S."/>
            <person name="Hernandez B."/>
            <person name="Javaid M."/>
            <person name="Jayaseelan J."/>
            <person name="Jones J."/>
            <person name="Khan Z."/>
            <person name="Kovar C."/>
            <person name="Kurapati P."/>
            <person name="Le B."/>
            <person name="Lee S."/>
            <person name="Li M."/>
            <person name="Mathew T."/>
            <person name="Narasimhan A."/>
            <person name="Ngo D."/>
            <person name="Nguyen L."/>
            <person name="Okwuonu G."/>
            <person name="Ongeri F."/>
            <person name="Osuji N."/>
            <person name="Pu L.-L."/>
            <person name="Puazo M."/>
            <person name="Quiroz J."/>
            <person name="Raj R."/>
            <person name="Rajbhandari K."/>
            <person name="Reid J.G."/>
            <person name="Santibanez J."/>
            <person name="Sexton D."/>
            <person name="Skinner E."/>
            <person name="Vee V."/>
            <person name="Weissenberger G."/>
            <person name="Wu Y."/>
            <person name="Xin Y."/>
            <person name="Han Y."/>
            <person name="Campbell C."/>
            <person name="Brown A."/>
            <person name="Sullivan B."/>
            <person name="Shelton J."/>
            <person name="Brown S."/>
            <person name="Dudchenko O."/>
            <person name="Machol I."/>
            <person name="Durand N."/>
            <person name="Shamim M."/>
            <person name="Lieberman A."/>
            <person name="Muzny D.M."/>
            <person name="Richards S."/>
            <person name="Yoder A."/>
            <person name="Worley K.C."/>
            <person name="Rogers J."/>
            <person name="Gibbs R.A."/>
        </authorList>
    </citation>
    <scope>NUCLEOTIDE SEQUENCE [LARGE SCALE GENOMIC DNA]</scope>
</reference>
<dbReference type="GO" id="GO:0031998">
    <property type="term" value="P:regulation of fatty acid beta-oxidation"/>
    <property type="evidence" value="ECO:0007669"/>
    <property type="project" value="Ensembl"/>
</dbReference>
<dbReference type="KEGG" id="mmur:105870199"/>
<comment type="similarity">
    <text evidence="2 9">Belongs to the peptidase S1B family.</text>
</comment>
<dbReference type="OrthoDB" id="17845at2759"/>
<evidence type="ECO:0000256" key="9">
    <source>
        <dbReference type="PIRNR" id="PIRNR037989"/>
    </source>
</evidence>
<evidence type="ECO:0000256" key="5">
    <source>
        <dbReference type="ARBA" id="ARBA00022825"/>
    </source>
</evidence>
<dbReference type="Ensembl" id="ENSMICT00000070204.1">
    <property type="protein sequence ID" value="ENSMICP00000050364.1"/>
    <property type="gene ID" value="ENSMICG00000035296.2"/>
</dbReference>
<dbReference type="FunFam" id="2.40.10.10:FF:000080">
    <property type="entry name" value="peroxisomal leader peptide-processing protease"/>
    <property type="match status" value="1"/>
</dbReference>
<keyword evidence="11" id="KW-1185">Reference proteome</keyword>
<keyword evidence="5 9" id="KW-0720">Serine protease</keyword>
<proteinExistence type="inferred from homology"/>
<dbReference type="GO" id="GO:0002020">
    <property type="term" value="F:protease binding"/>
    <property type="evidence" value="ECO:0007669"/>
    <property type="project" value="Ensembl"/>
</dbReference>
<dbReference type="PANTHER" id="PTHR21004:SF0">
    <property type="entry name" value="PEROXISOMAL LEADER PEPTIDE-PROCESSING PROTEASE"/>
    <property type="match status" value="1"/>
</dbReference>
<dbReference type="RefSeq" id="XP_012618075.1">
    <property type="nucleotide sequence ID" value="XM_012762621.2"/>
</dbReference>
<dbReference type="Gene3D" id="2.40.10.120">
    <property type="match status" value="1"/>
</dbReference>
<gene>
    <name evidence="10" type="primary">TYSND1</name>
</gene>
<reference evidence="10" key="3">
    <citation type="submission" date="2025-09" db="UniProtKB">
        <authorList>
            <consortium name="Ensembl"/>
        </authorList>
    </citation>
    <scope>IDENTIFICATION</scope>
</reference>
<evidence type="ECO:0000256" key="8">
    <source>
        <dbReference type="ARBA" id="ARBA00071396"/>
    </source>
</evidence>